<dbReference type="CDD" id="cd20821">
    <property type="entry name" value="C1_MgcRacGAP"/>
    <property type="match status" value="1"/>
</dbReference>
<evidence type="ECO:0000256" key="1">
    <source>
        <dbReference type="ARBA" id="ARBA00022723"/>
    </source>
</evidence>
<dbReference type="GO" id="GO:0046872">
    <property type="term" value="F:metal ion binding"/>
    <property type="evidence" value="ECO:0007669"/>
    <property type="project" value="UniProtKB-KW"/>
</dbReference>
<dbReference type="GO" id="GO:0032154">
    <property type="term" value="C:cleavage furrow"/>
    <property type="evidence" value="ECO:0007669"/>
    <property type="project" value="TreeGrafter"/>
</dbReference>
<dbReference type="AlphaFoldDB" id="A0A3M7PZY7"/>
<organism evidence="6 7">
    <name type="scientific">Brachionus plicatilis</name>
    <name type="common">Marine rotifer</name>
    <name type="synonym">Brachionus muelleri</name>
    <dbReference type="NCBI Taxonomy" id="10195"/>
    <lineage>
        <taxon>Eukaryota</taxon>
        <taxon>Metazoa</taxon>
        <taxon>Spiralia</taxon>
        <taxon>Gnathifera</taxon>
        <taxon>Rotifera</taxon>
        <taxon>Eurotatoria</taxon>
        <taxon>Monogononta</taxon>
        <taxon>Pseudotrocha</taxon>
        <taxon>Ploima</taxon>
        <taxon>Brachionidae</taxon>
        <taxon>Brachionus</taxon>
    </lineage>
</organism>
<dbReference type="InterPro" id="IPR000198">
    <property type="entry name" value="RhoGAP_dom"/>
</dbReference>
<accession>A0A3M7PZY7</accession>
<dbReference type="Proteomes" id="UP000276133">
    <property type="component" value="Unassembled WGS sequence"/>
</dbReference>
<dbReference type="OrthoDB" id="2218807at2759"/>
<keyword evidence="7" id="KW-1185">Reference proteome</keyword>
<dbReference type="STRING" id="10195.A0A3M7PZY7"/>
<protein>
    <submittedName>
        <fullName evidence="6">Rac GTPase-activating 1</fullName>
    </submittedName>
</protein>
<dbReference type="SMART" id="SM00109">
    <property type="entry name" value="C1"/>
    <property type="match status" value="1"/>
</dbReference>
<proteinExistence type="predicted"/>
<gene>
    <name evidence="6" type="ORF">BpHYR1_053703</name>
</gene>
<feature type="region of interest" description="Disordered" evidence="3">
    <location>
        <begin position="54"/>
        <end position="116"/>
    </location>
</feature>
<dbReference type="Pfam" id="PF00130">
    <property type="entry name" value="C1_1"/>
    <property type="match status" value="1"/>
</dbReference>
<dbReference type="GO" id="GO:0097149">
    <property type="term" value="C:centralspindlin complex"/>
    <property type="evidence" value="ECO:0007669"/>
    <property type="project" value="TreeGrafter"/>
</dbReference>
<name>A0A3M7PZY7_BRAPC</name>
<evidence type="ECO:0000256" key="3">
    <source>
        <dbReference type="SAM" id="MobiDB-lite"/>
    </source>
</evidence>
<dbReference type="GO" id="GO:0051256">
    <property type="term" value="P:mitotic spindle midzone assembly"/>
    <property type="evidence" value="ECO:0007669"/>
    <property type="project" value="TreeGrafter"/>
</dbReference>
<sequence>MNLSKEKNNLKLIRLRIYKDFLSFVAAFFNFVYQTSGCGVEDTGSIVSDYTEDDLDIGNDDEQKSHGGNQEKKPKKKRSVCRHSTSLTREPDRDERRDRKRNRSKSNDLGHEQRKRVSLGQINNAISAITTLKIDQDGRPVELKSEIKHGNDEKQVYMPQRARFRKKRPSREFLQRSVDLTEEDSSESFWNQSIIEEAPAAQKLSIMTPIRELATPVHNRIYSTLKKNSQTLTPFKTSSNLIPLAKRYKKSHTFKAQVILNSEFCAHCDKRTRFGKMIMKCRECDMVCHSECKDLVQRACYKVQNYPPSGTISDYVGANEYPHIPPVLQMVINEIEMRGLLSHEVGLYRVNGSDVQIKQLKEKLIKRHQMPDLRKVSDVHVLCSFVKDFLNNLTEHLITYDSWYRFGKACDVQNELDRLCQIKEAVQDLPEANRDTLSFIILHLQRISETEECKMPASNLARVFGPSLVGNSSPQLPPAEIINEIRVQHLIVENLIKIPSFFYLKFLDVNENEPERLFKSQHLGNTPDLMRKSKTAVVLSSILGPAVNLHSCNS</sequence>
<reference evidence="6 7" key="1">
    <citation type="journal article" date="2018" name="Sci. Rep.">
        <title>Genomic signatures of local adaptation to the degree of environmental predictability in rotifers.</title>
        <authorList>
            <person name="Franch-Gras L."/>
            <person name="Hahn C."/>
            <person name="Garcia-Roger E.M."/>
            <person name="Carmona M.J."/>
            <person name="Serra M."/>
            <person name="Gomez A."/>
        </authorList>
    </citation>
    <scope>NUCLEOTIDE SEQUENCE [LARGE SCALE GENOMIC DNA]</scope>
    <source>
        <strain evidence="6">HYR1</strain>
    </source>
</reference>
<evidence type="ECO:0000256" key="2">
    <source>
        <dbReference type="ARBA" id="ARBA00022833"/>
    </source>
</evidence>
<feature type="domain" description="Rho-GAP" evidence="5">
    <location>
        <begin position="310"/>
        <end position="503"/>
    </location>
</feature>
<dbReference type="PROSITE" id="PS50238">
    <property type="entry name" value="RHOGAP"/>
    <property type="match status" value="1"/>
</dbReference>
<keyword evidence="2" id="KW-0862">Zinc</keyword>
<dbReference type="GO" id="GO:0030496">
    <property type="term" value="C:midbody"/>
    <property type="evidence" value="ECO:0007669"/>
    <property type="project" value="TreeGrafter"/>
</dbReference>
<dbReference type="PANTHER" id="PTHR46199:SF3">
    <property type="entry name" value="RAC GTPASE-ACTIVATING PROTEIN 1"/>
    <property type="match status" value="1"/>
</dbReference>
<dbReference type="EMBL" id="REGN01008117">
    <property type="protein sequence ID" value="RNA04419.1"/>
    <property type="molecule type" value="Genomic_DNA"/>
</dbReference>
<comment type="caution">
    <text evidence="6">The sequence shown here is derived from an EMBL/GenBank/DDBJ whole genome shotgun (WGS) entry which is preliminary data.</text>
</comment>
<dbReference type="GO" id="GO:0007266">
    <property type="term" value="P:Rho protein signal transduction"/>
    <property type="evidence" value="ECO:0007669"/>
    <property type="project" value="TreeGrafter"/>
</dbReference>
<dbReference type="InterPro" id="IPR046349">
    <property type="entry name" value="C1-like_sf"/>
</dbReference>
<dbReference type="PROSITE" id="PS50081">
    <property type="entry name" value="ZF_DAG_PE_2"/>
    <property type="match status" value="1"/>
</dbReference>
<dbReference type="SUPFAM" id="SSF48350">
    <property type="entry name" value="GTPase activation domain, GAP"/>
    <property type="match status" value="1"/>
</dbReference>
<dbReference type="SUPFAM" id="SSF57889">
    <property type="entry name" value="Cysteine-rich domain"/>
    <property type="match status" value="1"/>
</dbReference>
<evidence type="ECO:0000259" key="5">
    <source>
        <dbReference type="PROSITE" id="PS50238"/>
    </source>
</evidence>
<feature type="compositionally biased region" description="Basic and acidic residues" evidence="3">
    <location>
        <begin position="61"/>
        <end position="72"/>
    </location>
</feature>
<dbReference type="GO" id="GO:0005634">
    <property type="term" value="C:nucleus"/>
    <property type="evidence" value="ECO:0007669"/>
    <property type="project" value="TreeGrafter"/>
</dbReference>
<keyword evidence="1" id="KW-0479">Metal-binding</keyword>
<dbReference type="GO" id="GO:0000281">
    <property type="term" value="P:mitotic cytokinesis"/>
    <property type="evidence" value="ECO:0007669"/>
    <property type="project" value="TreeGrafter"/>
</dbReference>
<evidence type="ECO:0000313" key="7">
    <source>
        <dbReference type="Proteomes" id="UP000276133"/>
    </source>
</evidence>
<evidence type="ECO:0000313" key="6">
    <source>
        <dbReference type="EMBL" id="RNA04419.1"/>
    </source>
</evidence>
<dbReference type="PANTHER" id="PTHR46199">
    <property type="entry name" value="RAC GTPASE-ACTIVATING PROTEIN 1"/>
    <property type="match status" value="1"/>
</dbReference>
<dbReference type="Gene3D" id="3.30.60.20">
    <property type="match status" value="1"/>
</dbReference>
<dbReference type="Pfam" id="PF00620">
    <property type="entry name" value="RhoGAP"/>
    <property type="match status" value="1"/>
</dbReference>
<dbReference type="SMART" id="SM00324">
    <property type="entry name" value="RhoGAP"/>
    <property type="match status" value="1"/>
</dbReference>
<dbReference type="Gene3D" id="1.10.555.10">
    <property type="entry name" value="Rho GTPase activation protein"/>
    <property type="match status" value="1"/>
</dbReference>
<dbReference type="InterPro" id="IPR002219">
    <property type="entry name" value="PKC_DAG/PE"/>
</dbReference>
<dbReference type="GO" id="GO:0005096">
    <property type="term" value="F:GTPase activator activity"/>
    <property type="evidence" value="ECO:0007669"/>
    <property type="project" value="TreeGrafter"/>
</dbReference>
<feature type="domain" description="Phorbol-ester/DAG-type" evidence="4">
    <location>
        <begin position="251"/>
        <end position="300"/>
    </location>
</feature>
<dbReference type="GO" id="GO:0051233">
    <property type="term" value="C:spindle midzone"/>
    <property type="evidence" value="ECO:0007669"/>
    <property type="project" value="TreeGrafter"/>
</dbReference>
<dbReference type="InterPro" id="IPR008936">
    <property type="entry name" value="Rho_GTPase_activation_prot"/>
</dbReference>
<evidence type="ECO:0000259" key="4">
    <source>
        <dbReference type="PROSITE" id="PS50081"/>
    </source>
</evidence>